<evidence type="ECO:0008006" key="4">
    <source>
        <dbReference type="Google" id="ProtNLM"/>
    </source>
</evidence>
<dbReference type="AlphaFoldDB" id="A0A1B8G8I8"/>
<accession>A0A1B8G8I8</accession>
<dbReference type="RefSeq" id="XP_018125879.1">
    <property type="nucleotide sequence ID" value="XM_018279503.2"/>
</dbReference>
<gene>
    <name evidence="2" type="ORF">VE01_10096</name>
</gene>
<feature type="signal peptide" evidence="1">
    <location>
        <begin position="1"/>
        <end position="25"/>
    </location>
</feature>
<proteinExistence type="predicted"/>
<name>A0A1B8G8I8_9PEZI</name>
<sequence length="294" mass="31636">MHLSNFPVACLLSAIALAVPTTSLSSPTQVDSAPNPIGTLYPTDVTGTINGTIAVVPIPYSLARELIPSQYGILKKAYKSALPGFPHDMYPLIVRSILDHDVGLNGTQLIPDFQSVHIFYPFVDLLGDGYSSFAYGKYLILTGTNTVAIGGSEAYGQIAIPATFKPENNSYAFSHPSRGGQEIYLNAYTNESDSAVVTTKFKPLPSVGPWPLEFYVNVTNQPIFADGVKCDQQITFFNTTLSTGVNEPVGIIGDISISAPYLPSDSTFRNVFGLKLDVAFLENNLLECPSLKGL</sequence>
<dbReference type="OrthoDB" id="265717at2759"/>
<evidence type="ECO:0000313" key="3">
    <source>
        <dbReference type="Proteomes" id="UP000091956"/>
    </source>
</evidence>
<keyword evidence="1" id="KW-0732">Signal</keyword>
<reference evidence="3" key="2">
    <citation type="journal article" date="2018" name="Nat. Commun.">
        <title>Extreme sensitivity to ultraviolet light in the fungal pathogen causing white-nose syndrome of bats.</title>
        <authorList>
            <person name="Palmer J.M."/>
            <person name="Drees K.P."/>
            <person name="Foster J.T."/>
            <person name="Lindner D.L."/>
        </authorList>
    </citation>
    <scope>NUCLEOTIDE SEQUENCE [LARGE SCALE GENOMIC DNA]</scope>
    <source>
        <strain evidence="3">UAMH 10579</strain>
    </source>
</reference>
<dbReference type="STRING" id="342668.A0A1B8G8I8"/>
<dbReference type="GeneID" id="28843482"/>
<protein>
    <recommendedName>
        <fullName evidence="4">Peptidase A1 domain-containing protein</fullName>
    </recommendedName>
</protein>
<dbReference type="EMBL" id="KV460273">
    <property type="protein sequence ID" value="OBT92146.1"/>
    <property type="molecule type" value="Genomic_DNA"/>
</dbReference>
<keyword evidence="3" id="KW-1185">Reference proteome</keyword>
<evidence type="ECO:0000313" key="2">
    <source>
        <dbReference type="EMBL" id="OBT92146.1"/>
    </source>
</evidence>
<organism evidence="2 3">
    <name type="scientific">Pseudogymnoascus verrucosus</name>
    <dbReference type="NCBI Taxonomy" id="342668"/>
    <lineage>
        <taxon>Eukaryota</taxon>
        <taxon>Fungi</taxon>
        <taxon>Dikarya</taxon>
        <taxon>Ascomycota</taxon>
        <taxon>Pezizomycotina</taxon>
        <taxon>Leotiomycetes</taxon>
        <taxon>Thelebolales</taxon>
        <taxon>Thelebolaceae</taxon>
        <taxon>Pseudogymnoascus</taxon>
    </lineage>
</organism>
<reference evidence="2 3" key="1">
    <citation type="submission" date="2016-03" db="EMBL/GenBank/DDBJ databases">
        <title>Comparative genomics of Pseudogymnoascus destructans, the fungus causing white-nose syndrome of bats.</title>
        <authorList>
            <person name="Palmer J.M."/>
            <person name="Drees K.P."/>
            <person name="Foster J.T."/>
            <person name="Lindner D.L."/>
        </authorList>
    </citation>
    <scope>NUCLEOTIDE SEQUENCE [LARGE SCALE GENOMIC DNA]</scope>
    <source>
        <strain evidence="2 3">UAMH 10579</strain>
    </source>
</reference>
<dbReference type="Proteomes" id="UP000091956">
    <property type="component" value="Unassembled WGS sequence"/>
</dbReference>
<feature type="chain" id="PRO_5008608301" description="Peptidase A1 domain-containing protein" evidence="1">
    <location>
        <begin position="26"/>
        <end position="294"/>
    </location>
</feature>
<evidence type="ECO:0000256" key="1">
    <source>
        <dbReference type="SAM" id="SignalP"/>
    </source>
</evidence>